<name>A0A7S4NPM5_GUITH</name>
<feature type="compositionally biased region" description="Pro residues" evidence="1">
    <location>
        <begin position="131"/>
        <end position="141"/>
    </location>
</feature>
<feature type="compositionally biased region" description="Basic and acidic residues" evidence="1">
    <location>
        <begin position="100"/>
        <end position="119"/>
    </location>
</feature>
<dbReference type="AlphaFoldDB" id="A0A7S4NPM5"/>
<organism evidence="2">
    <name type="scientific">Guillardia theta</name>
    <name type="common">Cryptophyte</name>
    <name type="synonym">Cryptomonas phi</name>
    <dbReference type="NCBI Taxonomy" id="55529"/>
    <lineage>
        <taxon>Eukaryota</taxon>
        <taxon>Cryptophyceae</taxon>
        <taxon>Pyrenomonadales</taxon>
        <taxon>Geminigeraceae</taxon>
        <taxon>Guillardia</taxon>
    </lineage>
</organism>
<dbReference type="EMBL" id="HBKN01020892">
    <property type="protein sequence ID" value="CAE2301837.1"/>
    <property type="molecule type" value="Transcribed_RNA"/>
</dbReference>
<gene>
    <name evidence="2" type="ORF">GTHE00462_LOCUS16420</name>
</gene>
<proteinExistence type="predicted"/>
<reference evidence="2" key="1">
    <citation type="submission" date="2021-01" db="EMBL/GenBank/DDBJ databases">
        <authorList>
            <person name="Corre E."/>
            <person name="Pelletier E."/>
            <person name="Niang G."/>
            <person name="Scheremetjew M."/>
            <person name="Finn R."/>
            <person name="Kale V."/>
            <person name="Holt S."/>
            <person name="Cochrane G."/>
            <person name="Meng A."/>
            <person name="Brown T."/>
            <person name="Cohen L."/>
        </authorList>
    </citation>
    <scope>NUCLEOTIDE SEQUENCE</scope>
    <source>
        <strain evidence="2">CCMP 2712</strain>
    </source>
</reference>
<evidence type="ECO:0000256" key="1">
    <source>
        <dbReference type="SAM" id="MobiDB-lite"/>
    </source>
</evidence>
<feature type="compositionally biased region" description="Pro residues" evidence="1">
    <location>
        <begin position="45"/>
        <end position="54"/>
    </location>
</feature>
<feature type="region of interest" description="Disordered" evidence="1">
    <location>
        <begin position="39"/>
        <end position="160"/>
    </location>
</feature>
<evidence type="ECO:0000313" key="2">
    <source>
        <dbReference type="EMBL" id="CAE2301837.1"/>
    </source>
</evidence>
<feature type="region of interest" description="Disordered" evidence="1">
    <location>
        <begin position="207"/>
        <end position="249"/>
    </location>
</feature>
<accession>A0A7S4NPM5</accession>
<feature type="compositionally biased region" description="Low complexity" evidence="1">
    <location>
        <begin position="214"/>
        <end position="237"/>
    </location>
</feature>
<protein>
    <submittedName>
        <fullName evidence="2">Uncharacterized protein</fullName>
    </submittedName>
</protein>
<feature type="compositionally biased region" description="Low complexity" evidence="1">
    <location>
        <begin position="61"/>
        <end position="83"/>
    </location>
</feature>
<sequence length="249" mass="25133">MATLTRDVVADSNMIRDLQSEQQILLSQQNSLANQVDTFQAIPGPVGPPGPQGPMGPAGPVGPIGFTGPRGFRGPPGIPAVGRPGPPGPPGSSAEGGNEEESKSEGGDEEKAVEGEKGSPETQSSSSDSSSPPPPPPPPPVLGSKEWLGQQNNQMEDVGEAAGAAGANLAMYESGPVAVALANYLKQEGKLAETSAKMHELLLKDLEAVQEQESSTTTSSSSSTSSGSGAGGAPATSWLPDNIFGIKLG</sequence>